<evidence type="ECO:0000313" key="3">
    <source>
        <dbReference type="Proteomes" id="UP001054945"/>
    </source>
</evidence>
<gene>
    <name evidence="2" type="ORF">CEXT_54291</name>
</gene>
<evidence type="ECO:0000256" key="1">
    <source>
        <dbReference type="SAM" id="MobiDB-lite"/>
    </source>
</evidence>
<name>A0AAV4QQN5_CAEEX</name>
<reference evidence="2 3" key="1">
    <citation type="submission" date="2021-06" db="EMBL/GenBank/DDBJ databases">
        <title>Caerostris extrusa draft genome.</title>
        <authorList>
            <person name="Kono N."/>
            <person name="Arakawa K."/>
        </authorList>
    </citation>
    <scope>NUCLEOTIDE SEQUENCE [LARGE SCALE GENOMIC DNA]</scope>
</reference>
<dbReference type="EMBL" id="BPLR01006439">
    <property type="protein sequence ID" value="GIY09888.1"/>
    <property type="molecule type" value="Genomic_DNA"/>
</dbReference>
<dbReference type="Proteomes" id="UP001054945">
    <property type="component" value="Unassembled WGS sequence"/>
</dbReference>
<dbReference type="AlphaFoldDB" id="A0AAV4QQN5"/>
<organism evidence="2 3">
    <name type="scientific">Caerostris extrusa</name>
    <name type="common">Bark spider</name>
    <name type="synonym">Caerostris bankana</name>
    <dbReference type="NCBI Taxonomy" id="172846"/>
    <lineage>
        <taxon>Eukaryota</taxon>
        <taxon>Metazoa</taxon>
        <taxon>Ecdysozoa</taxon>
        <taxon>Arthropoda</taxon>
        <taxon>Chelicerata</taxon>
        <taxon>Arachnida</taxon>
        <taxon>Araneae</taxon>
        <taxon>Araneomorphae</taxon>
        <taxon>Entelegynae</taxon>
        <taxon>Araneoidea</taxon>
        <taxon>Araneidae</taxon>
        <taxon>Caerostris</taxon>
    </lineage>
</organism>
<feature type="region of interest" description="Disordered" evidence="1">
    <location>
        <begin position="1"/>
        <end position="20"/>
    </location>
</feature>
<evidence type="ECO:0000313" key="2">
    <source>
        <dbReference type="EMBL" id="GIY09888.1"/>
    </source>
</evidence>
<protein>
    <submittedName>
        <fullName evidence="2">Uncharacterized protein</fullName>
    </submittedName>
</protein>
<keyword evidence="3" id="KW-1185">Reference proteome</keyword>
<sequence>MSPVTHAAKRKAETVSENRGGTFVKNKEKQLLFCSTQEESEEKEGGGREKNSILYPQLCVRINRTGIRSTVILFRFGTRTRSCRV</sequence>
<proteinExistence type="predicted"/>
<accession>A0AAV4QQN5</accession>
<comment type="caution">
    <text evidence="2">The sequence shown here is derived from an EMBL/GenBank/DDBJ whole genome shotgun (WGS) entry which is preliminary data.</text>
</comment>